<feature type="domain" description="MADS-box" evidence="7">
    <location>
        <begin position="1"/>
        <end position="61"/>
    </location>
</feature>
<dbReference type="GeneID" id="8201180"/>
<evidence type="ECO:0000256" key="1">
    <source>
        <dbReference type="ARBA" id="ARBA00004123"/>
    </source>
</evidence>
<dbReference type="InterPro" id="IPR036879">
    <property type="entry name" value="TF_MADSbox_sf"/>
</dbReference>
<evidence type="ECO:0000256" key="6">
    <source>
        <dbReference type="SAM" id="MobiDB-lite"/>
    </source>
</evidence>
<keyword evidence="9" id="KW-1185">Reference proteome</keyword>
<gene>
    <name evidence="8" type="ordered locus">PAS_chr4_0093</name>
</gene>
<dbReference type="EMBL" id="FN392322">
    <property type="protein sequence ID" value="CAY71320.1"/>
    <property type="molecule type" value="Genomic_DNA"/>
</dbReference>
<dbReference type="PROSITE" id="PS00350">
    <property type="entry name" value="MADS_BOX_1"/>
    <property type="match status" value="1"/>
</dbReference>
<dbReference type="Proteomes" id="UP000000314">
    <property type="component" value="Chromosome 4"/>
</dbReference>
<feature type="compositionally biased region" description="Basic and acidic residues" evidence="6">
    <location>
        <begin position="236"/>
        <end position="254"/>
    </location>
</feature>
<evidence type="ECO:0000313" key="9">
    <source>
        <dbReference type="Proteomes" id="UP000000314"/>
    </source>
</evidence>
<dbReference type="PRINTS" id="PR00404">
    <property type="entry name" value="MADSDOMAIN"/>
</dbReference>
<dbReference type="InterPro" id="IPR002100">
    <property type="entry name" value="TF_MADSbox"/>
</dbReference>
<feature type="compositionally biased region" description="Polar residues" evidence="6">
    <location>
        <begin position="282"/>
        <end position="299"/>
    </location>
</feature>
<evidence type="ECO:0000256" key="5">
    <source>
        <dbReference type="ARBA" id="ARBA00023242"/>
    </source>
</evidence>
<dbReference type="Pfam" id="PF00319">
    <property type="entry name" value="SRF-TF"/>
    <property type="match status" value="1"/>
</dbReference>
<feature type="compositionally biased region" description="Low complexity" evidence="6">
    <location>
        <begin position="150"/>
        <end position="166"/>
    </location>
</feature>
<evidence type="ECO:0000256" key="4">
    <source>
        <dbReference type="ARBA" id="ARBA00023163"/>
    </source>
</evidence>
<feature type="region of interest" description="Disordered" evidence="6">
    <location>
        <begin position="415"/>
        <end position="496"/>
    </location>
</feature>
<dbReference type="SUPFAM" id="SSF55455">
    <property type="entry name" value="SRF-like"/>
    <property type="match status" value="1"/>
</dbReference>
<dbReference type="GO" id="GO:0046983">
    <property type="term" value="F:protein dimerization activity"/>
    <property type="evidence" value="ECO:0007669"/>
    <property type="project" value="InterPro"/>
</dbReference>
<dbReference type="OrthoDB" id="1898716at2759"/>
<dbReference type="SMART" id="SM00432">
    <property type="entry name" value="MADS"/>
    <property type="match status" value="1"/>
</dbReference>
<evidence type="ECO:0000256" key="3">
    <source>
        <dbReference type="ARBA" id="ARBA00023125"/>
    </source>
</evidence>
<dbReference type="STRING" id="644223.C4R6U5"/>
<feature type="compositionally biased region" description="Polar residues" evidence="6">
    <location>
        <begin position="327"/>
        <end position="337"/>
    </location>
</feature>
<dbReference type="eggNOG" id="KOG0014">
    <property type="taxonomic scope" value="Eukaryota"/>
</dbReference>
<dbReference type="SMR" id="C4R6U5"/>
<dbReference type="GO" id="GO:0045944">
    <property type="term" value="P:positive regulation of transcription by RNA polymerase II"/>
    <property type="evidence" value="ECO:0007669"/>
    <property type="project" value="TreeGrafter"/>
</dbReference>
<feature type="compositionally biased region" description="Acidic residues" evidence="6">
    <location>
        <begin position="116"/>
        <end position="130"/>
    </location>
</feature>
<protein>
    <submittedName>
        <fullName evidence="8">Transcription factor involved in regulating the response to osmotic stress</fullName>
    </submittedName>
</protein>
<name>C4R6U5_KOMPG</name>
<evidence type="ECO:0000256" key="2">
    <source>
        <dbReference type="ARBA" id="ARBA00023015"/>
    </source>
</evidence>
<evidence type="ECO:0000313" key="8">
    <source>
        <dbReference type="EMBL" id="CAY71320.1"/>
    </source>
</evidence>
<keyword evidence="3" id="KW-0238">DNA-binding</keyword>
<dbReference type="GO" id="GO:0000978">
    <property type="term" value="F:RNA polymerase II cis-regulatory region sequence-specific DNA binding"/>
    <property type="evidence" value="ECO:0007669"/>
    <property type="project" value="TreeGrafter"/>
</dbReference>
<feature type="compositionally biased region" description="Polar residues" evidence="6">
    <location>
        <begin position="167"/>
        <end position="190"/>
    </location>
</feature>
<dbReference type="GO" id="GO:0005634">
    <property type="term" value="C:nucleus"/>
    <property type="evidence" value="ECO:0007669"/>
    <property type="project" value="UniProtKB-SubCell"/>
</dbReference>
<dbReference type="PANTHER" id="PTHR11945">
    <property type="entry name" value="MADS BOX PROTEIN"/>
    <property type="match status" value="1"/>
</dbReference>
<dbReference type="KEGG" id="ppa:PAS_chr4_0093"/>
<dbReference type="RefSeq" id="XP_002493499.1">
    <property type="nucleotide sequence ID" value="XM_002493454.1"/>
</dbReference>
<organism evidence="8 9">
    <name type="scientific">Komagataella phaffii (strain GS115 / ATCC 20864)</name>
    <name type="common">Yeast</name>
    <name type="synonym">Pichia pastoris</name>
    <dbReference type="NCBI Taxonomy" id="644223"/>
    <lineage>
        <taxon>Eukaryota</taxon>
        <taxon>Fungi</taxon>
        <taxon>Dikarya</taxon>
        <taxon>Ascomycota</taxon>
        <taxon>Saccharomycotina</taxon>
        <taxon>Pichiomycetes</taxon>
        <taxon>Pichiales</taxon>
        <taxon>Pichiaceae</taxon>
        <taxon>Komagataella</taxon>
    </lineage>
</organism>
<dbReference type="AlphaFoldDB" id="C4R6U5"/>
<dbReference type="Gene3D" id="3.40.1810.10">
    <property type="entry name" value="Transcription factor, MADS-box"/>
    <property type="match status" value="1"/>
</dbReference>
<dbReference type="PROSITE" id="PS50066">
    <property type="entry name" value="MADS_BOX_2"/>
    <property type="match status" value="1"/>
</dbReference>
<feature type="compositionally biased region" description="Low complexity" evidence="6">
    <location>
        <begin position="257"/>
        <end position="277"/>
    </location>
</feature>
<proteinExistence type="predicted"/>
<reference evidence="8 9" key="1">
    <citation type="journal article" date="2009" name="Nat. Biotechnol.">
        <title>Genome sequence of the recombinant protein production host Pichia pastoris.</title>
        <authorList>
            <person name="De Schutter K."/>
            <person name="Lin Y.C."/>
            <person name="Tiels P."/>
            <person name="Van Hecke A."/>
            <person name="Glinka S."/>
            <person name="Weber-Lehmann J."/>
            <person name="Rouze P."/>
            <person name="Van de Peer Y."/>
            <person name="Callewaert N."/>
        </authorList>
    </citation>
    <scope>NUCLEOTIDE SEQUENCE [LARGE SCALE GENOMIC DNA]</scope>
    <source>
        <strain evidence="9">GS115 / ATCC 20864</strain>
    </source>
</reference>
<accession>C4R6U5</accession>
<feature type="compositionally biased region" description="Polar residues" evidence="6">
    <location>
        <begin position="450"/>
        <end position="479"/>
    </location>
</feature>
<dbReference type="PANTHER" id="PTHR11945:SF534">
    <property type="entry name" value="MYOCYTE-SPECIFIC ENHANCER FACTOR 2"/>
    <property type="match status" value="1"/>
</dbReference>
<keyword evidence="2" id="KW-0805">Transcription regulation</keyword>
<feature type="region of interest" description="Disordered" evidence="6">
    <location>
        <begin position="72"/>
        <end position="337"/>
    </location>
</feature>
<feature type="compositionally biased region" description="Polar residues" evidence="6">
    <location>
        <begin position="200"/>
        <end position="222"/>
    </location>
</feature>
<dbReference type="InParanoid" id="C4R6U5"/>
<comment type="subcellular location">
    <subcellularLocation>
        <location evidence="1">Nucleus</location>
    </subcellularLocation>
</comment>
<evidence type="ECO:0000259" key="7">
    <source>
        <dbReference type="PROSITE" id="PS50066"/>
    </source>
</evidence>
<keyword evidence="5" id="KW-0539">Nucleus</keyword>
<dbReference type="HOGENOM" id="CLU_022543_0_0_1"/>
<feature type="compositionally biased region" description="Polar residues" evidence="6">
    <location>
        <begin position="415"/>
        <end position="442"/>
    </location>
</feature>
<dbReference type="OMA" id="APQDWPS"/>
<keyword evidence="4" id="KW-0804">Transcription</keyword>
<sequence length="496" mass="54044">MGRRKIEINPILDNRNRSVTFMKRKAGLFKKAYELSILCQVDLTVIIKGSNDKFYEFSSMDTNDLIAQYQSAGAVKDEEKEPSSYGRHEKKQRVFGDRSGNSGITHHARSSAEDHSFDDEEDEDDEEEDSTINNENELPSRKRLRSSNASSVPTRTTRSQSSQYSPVSNGTQMAGTASHPINNSMGSSQRLPFVHPMTSPVMQGNMTTNSGPQNNDYSNTPSLRPVLRVTIPQEADDQKETKVDQDNGSRESVPRDQGPGQSNSNGNGNNLPPSRLPMLKYSQPSLSALYKSNTPSSLSRMFPHHHPGSTVPPETSSKTPTEESDNSARSTPVSGGTSFFMIPQQGGSPTNNISGGLLPYNSNLRSNSLTNAKNMETQTPGSGLPSKYVNDLFPSPSTYFSNDYNITFGTGNTPLAPSTAQSFQPSATSGNNVTNPNPNRSPSEAKRLHIQTNIPTSTSSRSGSLNNGVLLPSPSQLLDRNSMHDSRFPSSVTKKS</sequence>
<dbReference type="FunCoup" id="C4R6U5">
    <property type="interactions" value="607"/>
</dbReference>
<dbReference type="GO" id="GO:0000981">
    <property type="term" value="F:DNA-binding transcription factor activity, RNA polymerase II-specific"/>
    <property type="evidence" value="ECO:0007669"/>
    <property type="project" value="TreeGrafter"/>
</dbReference>